<dbReference type="EMBL" id="RFLV01000001">
    <property type="protein sequence ID" value="TIH10983.1"/>
    <property type="molecule type" value="Genomic_DNA"/>
</dbReference>
<dbReference type="Proteomes" id="UP000307541">
    <property type="component" value="Unassembled WGS sequence"/>
</dbReference>
<dbReference type="AlphaFoldDB" id="A0A4T2A1R7"/>
<feature type="domain" description="4Fe-4S ferredoxin-type" evidence="7">
    <location>
        <begin position="311"/>
        <end position="342"/>
    </location>
</feature>
<evidence type="ECO:0000256" key="3">
    <source>
        <dbReference type="ARBA" id="ARBA00023002"/>
    </source>
</evidence>
<keyword evidence="5" id="KW-0411">Iron-sulfur</keyword>
<dbReference type="PANTHER" id="PTHR43255">
    <property type="entry name" value="IRON-SULFUR-BINDING OXIDOREDUCTASE FADF-RELATED-RELATED"/>
    <property type="match status" value="1"/>
</dbReference>
<keyword evidence="4" id="KW-0408">Iron</keyword>
<feature type="transmembrane region" description="Helical" evidence="6">
    <location>
        <begin position="93"/>
        <end position="113"/>
    </location>
</feature>
<feature type="transmembrane region" description="Helical" evidence="6">
    <location>
        <begin position="159"/>
        <end position="179"/>
    </location>
</feature>
<keyword evidence="6" id="KW-0812">Transmembrane</keyword>
<feature type="domain" description="4Fe-4S ferredoxin-type" evidence="7">
    <location>
        <begin position="236"/>
        <end position="265"/>
    </location>
</feature>
<evidence type="ECO:0000256" key="6">
    <source>
        <dbReference type="SAM" id="Phobius"/>
    </source>
</evidence>
<evidence type="ECO:0000256" key="2">
    <source>
        <dbReference type="ARBA" id="ARBA00022723"/>
    </source>
</evidence>
<evidence type="ECO:0000256" key="5">
    <source>
        <dbReference type="ARBA" id="ARBA00023014"/>
    </source>
</evidence>
<reference evidence="8 9" key="1">
    <citation type="submission" date="2018-10" db="EMBL/GenBank/DDBJ databases">
        <title>Pseudomonas leptonychotis sp. nov., isolated from Weddell seals in Antarctica.</title>
        <authorList>
            <person name="Novakova D."/>
            <person name="Svec P."/>
            <person name="Kralova S."/>
            <person name="Kristofova L."/>
            <person name="Zeman M."/>
            <person name="Pantucek R."/>
            <person name="Maslanova I."/>
            <person name="Sedlacek I."/>
        </authorList>
    </citation>
    <scope>NUCLEOTIDE SEQUENCE [LARGE SCALE GENOMIC DNA]</scope>
    <source>
        <strain evidence="8 9">CCM 8849</strain>
    </source>
</reference>
<dbReference type="PROSITE" id="PS00198">
    <property type="entry name" value="4FE4S_FER_1"/>
    <property type="match status" value="2"/>
</dbReference>
<dbReference type="InterPro" id="IPR017900">
    <property type="entry name" value="4Fe4S_Fe_S_CS"/>
</dbReference>
<dbReference type="Gene3D" id="1.10.1060.10">
    <property type="entry name" value="Alpha-helical ferredoxin"/>
    <property type="match status" value="1"/>
</dbReference>
<dbReference type="PANTHER" id="PTHR43255:SF1">
    <property type="entry name" value="IRON-SULFUR-BINDING OXIDOREDUCTASE FADF-RELATED"/>
    <property type="match status" value="1"/>
</dbReference>
<evidence type="ECO:0000313" key="8">
    <source>
        <dbReference type="EMBL" id="TIH10983.1"/>
    </source>
</evidence>
<dbReference type="SUPFAM" id="SSF46548">
    <property type="entry name" value="alpha-helical ferredoxin"/>
    <property type="match status" value="1"/>
</dbReference>
<comment type="caution">
    <text evidence="8">The sequence shown here is derived from an EMBL/GenBank/DDBJ whole genome shotgun (WGS) entry which is preliminary data.</text>
</comment>
<dbReference type="Pfam" id="PF13187">
    <property type="entry name" value="Fer4_9"/>
    <property type="match status" value="1"/>
</dbReference>
<proteinExistence type="predicted"/>
<dbReference type="GO" id="GO:0046872">
    <property type="term" value="F:metal ion binding"/>
    <property type="evidence" value="ECO:0007669"/>
    <property type="project" value="UniProtKB-KW"/>
</dbReference>
<dbReference type="RefSeq" id="WP_136664258.1">
    <property type="nucleotide sequence ID" value="NZ_RFLV01000001.1"/>
</dbReference>
<dbReference type="FunFam" id="1.10.1060.10:FF:000014">
    <property type="entry name" value="DgcB, Dimethylglycine catabolism"/>
    <property type="match status" value="1"/>
</dbReference>
<gene>
    <name evidence="8" type="primary">dgcB</name>
    <name evidence="8" type="ORF">D8779_09990</name>
</gene>
<dbReference type="OrthoDB" id="9794954at2"/>
<evidence type="ECO:0000256" key="4">
    <source>
        <dbReference type="ARBA" id="ARBA00023004"/>
    </source>
</evidence>
<evidence type="ECO:0000256" key="1">
    <source>
        <dbReference type="ARBA" id="ARBA00022485"/>
    </source>
</evidence>
<dbReference type="InterPro" id="IPR051460">
    <property type="entry name" value="HdrC_iron-sulfur_subunit"/>
</dbReference>
<sequence>MLNTLLPILLFAALALAVIGAGKRFLMWRRGRPAQVDWLGGLLAMPRRYMVDLHHVVARDKYIANTHVATAGGFVLAAVLAILVHGFGLHSRLLGFALLAATALMFVGALFVAKRRLDPPSRLSKGPWMRLPKSLLMFAASFFIATLPVAGIVSADSGGWVLALLLSVGVAWGVSELFFGMTWGGPMKHAFAGALHLAWHRRAERFAGGRSTGLKALDLDNRNAPLGVEKPTDFTWNQLLGFDACVQCGKCEAACPAYAAGQPLNPKKLIQDMVVGLAGGTDAKFAGSPYPGKPIGEHSGGPHLPIVNLNGKALVDAETLWSCTTCRACVEECPMMIEHVDAIVDMRRHLTLEKGATPNKGAEVLDNLIATDNPGGFAPGGRLNWAADLNLALMSDKQSVEVLFWVGDGAFDMRNQRTLRAFVKVLKAANVDFAVLGLEERDSGDVARRLGDEATFQLLAKRNIATLAQYQFRTIVTCDPHSFHVLKNEYGELGGHYQVLHHSTYMEQLISAQKLTLGRHKGGSVTYHDPCYLGRYNGEYEAPRAVLKAIGIEVREMERSAFRSRCCGGGGGAPITDIPGKQRIPDMRMADIKETAAEVVAVGCPQCTAMLEGVVGQRPEVKDIAELVADVLIEGVVEAKPPVPAKPELAEVH</sequence>
<feature type="transmembrane region" description="Helical" evidence="6">
    <location>
        <begin position="134"/>
        <end position="153"/>
    </location>
</feature>
<dbReference type="InterPro" id="IPR021872">
    <property type="entry name" value="Csal_0991-like_N"/>
</dbReference>
<evidence type="ECO:0000313" key="9">
    <source>
        <dbReference type="Proteomes" id="UP000307541"/>
    </source>
</evidence>
<dbReference type="InterPro" id="IPR004017">
    <property type="entry name" value="Cys_rich_dom"/>
</dbReference>
<keyword evidence="6" id="KW-0472">Membrane</keyword>
<accession>A0A4T2A1R7</accession>
<name>A0A4T2A1R7_9PSED</name>
<organism evidence="8 9">
    <name type="scientific">Pseudomonas leptonychotis</name>
    <dbReference type="NCBI Taxonomy" id="2448482"/>
    <lineage>
        <taxon>Bacteria</taxon>
        <taxon>Pseudomonadati</taxon>
        <taxon>Pseudomonadota</taxon>
        <taxon>Gammaproteobacteria</taxon>
        <taxon>Pseudomonadales</taxon>
        <taxon>Pseudomonadaceae</taxon>
        <taxon>Pseudomonas</taxon>
    </lineage>
</organism>
<feature type="transmembrane region" description="Helical" evidence="6">
    <location>
        <begin position="6"/>
        <end position="26"/>
    </location>
</feature>
<dbReference type="Pfam" id="PF11982">
    <property type="entry name" value="DUF3483"/>
    <property type="match status" value="1"/>
</dbReference>
<dbReference type="GO" id="GO:0016491">
    <property type="term" value="F:oxidoreductase activity"/>
    <property type="evidence" value="ECO:0007669"/>
    <property type="project" value="UniProtKB-KW"/>
</dbReference>
<dbReference type="PROSITE" id="PS51379">
    <property type="entry name" value="4FE4S_FER_2"/>
    <property type="match status" value="2"/>
</dbReference>
<dbReference type="Pfam" id="PF02754">
    <property type="entry name" value="CCG"/>
    <property type="match status" value="2"/>
</dbReference>
<dbReference type="InterPro" id="IPR017896">
    <property type="entry name" value="4Fe4S_Fe-S-bd"/>
</dbReference>
<dbReference type="InterPro" id="IPR009051">
    <property type="entry name" value="Helical_ferredxn"/>
</dbReference>
<keyword evidence="1" id="KW-0004">4Fe-4S</keyword>
<feature type="transmembrane region" description="Helical" evidence="6">
    <location>
        <begin position="68"/>
        <end position="87"/>
    </location>
</feature>
<protein>
    <submittedName>
        <fullName evidence="8">Dimethylglycine demethylation protein DgcB</fullName>
    </submittedName>
</protein>
<keyword evidence="2" id="KW-0479">Metal-binding</keyword>
<dbReference type="GO" id="GO:0005886">
    <property type="term" value="C:plasma membrane"/>
    <property type="evidence" value="ECO:0007669"/>
    <property type="project" value="TreeGrafter"/>
</dbReference>
<dbReference type="GO" id="GO:0051539">
    <property type="term" value="F:4 iron, 4 sulfur cluster binding"/>
    <property type="evidence" value="ECO:0007669"/>
    <property type="project" value="UniProtKB-KW"/>
</dbReference>
<evidence type="ECO:0000259" key="7">
    <source>
        <dbReference type="PROSITE" id="PS51379"/>
    </source>
</evidence>
<keyword evidence="9" id="KW-1185">Reference proteome</keyword>
<keyword evidence="3" id="KW-0560">Oxidoreductase</keyword>
<keyword evidence="6" id="KW-1133">Transmembrane helix</keyword>